<name>A0A2C9VF96_MANES</name>
<feature type="region of interest" description="Disordered" evidence="1">
    <location>
        <begin position="68"/>
        <end position="90"/>
    </location>
</feature>
<sequence>MRHCCCYVRKTRTAKNSNNERTPEKVVGEIESFIDIIFDIRNSKRWMERRIGNSRLGGRLGRMRRGCCVGRHDEDNENRERKKKQKKGKS</sequence>
<evidence type="ECO:0000313" key="2">
    <source>
        <dbReference type="EMBL" id="OAY43388.1"/>
    </source>
</evidence>
<evidence type="ECO:0000256" key="1">
    <source>
        <dbReference type="SAM" id="MobiDB-lite"/>
    </source>
</evidence>
<reference evidence="2" key="1">
    <citation type="submission" date="2016-02" db="EMBL/GenBank/DDBJ databases">
        <title>WGS assembly of Manihot esculenta.</title>
        <authorList>
            <person name="Bredeson J.V."/>
            <person name="Prochnik S.E."/>
            <person name="Lyons J.B."/>
            <person name="Schmutz J."/>
            <person name="Grimwood J."/>
            <person name="Vrebalov J."/>
            <person name="Bart R.S."/>
            <person name="Amuge T."/>
            <person name="Ferguson M.E."/>
            <person name="Green R."/>
            <person name="Putnam N."/>
            <person name="Stites J."/>
            <person name="Rounsley S."/>
            <person name="Rokhsar D.S."/>
        </authorList>
    </citation>
    <scope>NUCLEOTIDE SEQUENCE [LARGE SCALE GENOMIC DNA]</scope>
    <source>
        <tissue evidence="2">Leaf</tissue>
    </source>
</reference>
<gene>
    <name evidence="2" type="ORF">MANES_08G066400</name>
</gene>
<feature type="compositionally biased region" description="Basic and acidic residues" evidence="1">
    <location>
        <begin position="70"/>
        <end position="80"/>
    </location>
</feature>
<proteinExistence type="predicted"/>
<organism evidence="2">
    <name type="scientific">Manihot esculenta</name>
    <name type="common">Cassava</name>
    <name type="synonym">Jatropha manihot</name>
    <dbReference type="NCBI Taxonomy" id="3983"/>
    <lineage>
        <taxon>Eukaryota</taxon>
        <taxon>Viridiplantae</taxon>
        <taxon>Streptophyta</taxon>
        <taxon>Embryophyta</taxon>
        <taxon>Tracheophyta</taxon>
        <taxon>Spermatophyta</taxon>
        <taxon>Magnoliopsida</taxon>
        <taxon>eudicotyledons</taxon>
        <taxon>Gunneridae</taxon>
        <taxon>Pentapetalae</taxon>
        <taxon>rosids</taxon>
        <taxon>fabids</taxon>
        <taxon>Malpighiales</taxon>
        <taxon>Euphorbiaceae</taxon>
        <taxon>Crotonoideae</taxon>
        <taxon>Manihoteae</taxon>
        <taxon>Manihot</taxon>
    </lineage>
</organism>
<dbReference type="EMBL" id="CM004394">
    <property type="protein sequence ID" value="OAY43388.1"/>
    <property type="molecule type" value="Genomic_DNA"/>
</dbReference>
<feature type="compositionally biased region" description="Basic residues" evidence="1">
    <location>
        <begin position="81"/>
        <end position="90"/>
    </location>
</feature>
<protein>
    <submittedName>
        <fullName evidence="2">Uncharacterized protein</fullName>
    </submittedName>
</protein>
<accession>A0A2C9VF96</accession>
<dbReference type="AlphaFoldDB" id="A0A2C9VF96"/>